<proteinExistence type="predicted"/>
<keyword evidence="2" id="KW-1185">Reference proteome</keyword>
<name>A0AA88JGH1_FICCA</name>
<protein>
    <submittedName>
        <fullName evidence="1">Uncharacterized protein</fullName>
    </submittedName>
</protein>
<accession>A0AA88JGH1</accession>
<reference evidence="1" key="1">
    <citation type="submission" date="2023-07" db="EMBL/GenBank/DDBJ databases">
        <title>draft genome sequence of fig (Ficus carica).</title>
        <authorList>
            <person name="Takahashi T."/>
            <person name="Nishimura K."/>
        </authorList>
    </citation>
    <scope>NUCLEOTIDE SEQUENCE</scope>
</reference>
<gene>
    <name evidence="1" type="ORF">TIFTF001_052988</name>
</gene>
<dbReference type="EMBL" id="BTGU01011880">
    <property type="protein sequence ID" value="GMN73220.1"/>
    <property type="molecule type" value="Genomic_DNA"/>
</dbReference>
<evidence type="ECO:0000313" key="2">
    <source>
        <dbReference type="Proteomes" id="UP001187192"/>
    </source>
</evidence>
<comment type="caution">
    <text evidence="1">The sequence shown here is derived from an EMBL/GenBank/DDBJ whole genome shotgun (WGS) entry which is preliminary data.</text>
</comment>
<organism evidence="1 2">
    <name type="scientific">Ficus carica</name>
    <name type="common">Common fig</name>
    <dbReference type="NCBI Taxonomy" id="3494"/>
    <lineage>
        <taxon>Eukaryota</taxon>
        <taxon>Viridiplantae</taxon>
        <taxon>Streptophyta</taxon>
        <taxon>Embryophyta</taxon>
        <taxon>Tracheophyta</taxon>
        <taxon>Spermatophyta</taxon>
        <taxon>Magnoliopsida</taxon>
        <taxon>eudicotyledons</taxon>
        <taxon>Gunneridae</taxon>
        <taxon>Pentapetalae</taxon>
        <taxon>rosids</taxon>
        <taxon>fabids</taxon>
        <taxon>Rosales</taxon>
        <taxon>Moraceae</taxon>
        <taxon>Ficeae</taxon>
        <taxon>Ficus</taxon>
    </lineage>
</organism>
<dbReference type="Proteomes" id="UP001187192">
    <property type="component" value="Unassembled WGS sequence"/>
</dbReference>
<dbReference type="AlphaFoldDB" id="A0AA88JGH1"/>
<evidence type="ECO:0000313" key="1">
    <source>
        <dbReference type="EMBL" id="GMN73220.1"/>
    </source>
</evidence>
<sequence>MEKIHQSSPSALESGDGGSVQLAWKRSAIAFTVLEIRRWRSGPAHVEEISRCLHRTGNRATEVRSGSHGGEPPSPSLRWRLAGWKAI</sequence>